<protein>
    <submittedName>
        <fullName evidence="1">Uncharacterized protein</fullName>
    </submittedName>
</protein>
<name>A0A9N9W0Z1_9HYPO</name>
<reference evidence="1 2" key="2">
    <citation type="submission" date="2021-10" db="EMBL/GenBank/DDBJ databases">
        <authorList>
            <person name="Piombo E."/>
        </authorList>
    </citation>
    <scope>NUCLEOTIDE SEQUENCE [LARGE SCALE GENOMIC DNA]</scope>
</reference>
<evidence type="ECO:0000313" key="2">
    <source>
        <dbReference type="Proteomes" id="UP000775872"/>
    </source>
</evidence>
<comment type="caution">
    <text evidence="1">The sequence shown here is derived from an EMBL/GenBank/DDBJ whole genome shotgun (WGS) entry which is preliminary data.</text>
</comment>
<dbReference type="OrthoDB" id="5148176at2759"/>
<evidence type="ECO:0000313" key="1">
    <source>
        <dbReference type="EMBL" id="CAH0039523.1"/>
    </source>
</evidence>
<dbReference type="Proteomes" id="UP000775872">
    <property type="component" value="Unassembled WGS sequence"/>
</dbReference>
<organism evidence="1 2">
    <name type="scientific">Clonostachys solani</name>
    <dbReference type="NCBI Taxonomy" id="160281"/>
    <lineage>
        <taxon>Eukaryota</taxon>
        <taxon>Fungi</taxon>
        <taxon>Dikarya</taxon>
        <taxon>Ascomycota</taxon>
        <taxon>Pezizomycotina</taxon>
        <taxon>Sordariomycetes</taxon>
        <taxon>Hypocreomycetidae</taxon>
        <taxon>Hypocreales</taxon>
        <taxon>Bionectriaceae</taxon>
        <taxon>Clonostachys</taxon>
    </lineage>
</organism>
<sequence length="608" mass="69423">MFDPRIESLFLPRDLELRHWCFPWYTTYTLRWSRHGTLGDTSLKTLELSSSGTISVRKVKTKNGTENIASLVEELILKDHTDRLLVICFEPWDRLEGLGWPDDHEPAIEVETYLEEEEDRHQAASIVKGKTENGPKLVFVLISMNGSSNLMMKTIDSMSDWSTITILGTQQMSRFLDWDLNHTTAIVPKVPCPEEQLDQLSWVRRSDTKVTVIITGKDPLMLHDNWRSFIMDDRVRKVLFPKRVFEKRLVKIENDKMAGFFCAVVALDAIFGIHAPTVINMMGLRTNARVATVKSLRYQGILNESPGTESEPMRLRLEELAKNEQQSQMLFLRLMMAFEYDHKLALMVYKSLSSDQDTRILTILVACILKLGLEELILTEQIVKVTQTDGGLETLLKMCTGPFRKLAKTGTLWLKLALMHKVVWVDGELGLYYDDVELPKLFKSIVHVGNQERPIEIPCDAYLRLDRLIRPINKVVSSATGETRRPGRHWSVLGIENTLRGVQRHVLDGHILEVVLSRPRTTPSSVLGIRSQTTLEFRHKYMGDMAANIARDLPPESLDMFGIALSIPVLDSSTFYIDEWISIPLQIVLSWHDLHHGKDEPLLDGLVC</sequence>
<proteinExistence type="predicted"/>
<gene>
    <name evidence="1" type="ORF">CSOL1703_00003681</name>
</gene>
<reference evidence="2" key="1">
    <citation type="submission" date="2019-06" db="EMBL/GenBank/DDBJ databases">
        <authorList>
            <person name="Broberg M."/>
        </authorList>
    </citation>
    <scope>NUCLEOTIDE SEQUENCE [LARGE SCALE GENOMIC DNA]</scope>
</reference>
<keyword evidence="2" id="KW-1185">Reference proteome</keyword>
<accession>A0A9N9W0Z1</accession>
<dbReference type="EMBL" id="CABFOC020000002">
    <property type="protein sequence ID" value="CAH0039523.1"/>
    <property type="molecule type" value="Genomic_DNA"/>
</dbReference>
<dbReference type="AlphaFoldDB" id="A0A9N9W0Z1"/>